<dbReference type="EMBL" id="LT994652">
    <property type="protein sequence ID" value="SPN79870.1"/>
    <property type="molecule type" value="Genomic_DNA"/>
</dbReference>
<name>A0A2R8FFZ4_9VIRU</name>
<sequence>MSTFSLAHDTIRESKLLYQHCYQKKNMQHVTDTKEHMMLLSDHNKLYAPK</sequence>
<gene>
    <name evidence="1" type="ORF">ZAZAV_559</name>
</gene>
<reference evidence="1" key="1">
    <citation type="submission" date="2018-03" db="EMBL/GenBank/DDBJ databases">
        <authorList>
            <consortium name="Urmite Genomes"/>
        </authorList>
    </citation>
    <scope>NUCLEOTIDE SEQUENCE [LARGE SCALE GENOMIC DNA]</scope>
    <source>
        <strain evidence="1">IHUMI-S29</strain>
    </source>
</reference>
<keyword evidence="1" id="KW-0418">Kinase</keyword>
<evidence type="ECO:0000313" key="1">
    <source>
        <dbReference type="EMBL" id="SPN79870.1"/>
    </source>
</evidence>
<proteinExistence type="predicted"/>
<organism evidence="1">
    <name type="scientific">Cedratvirus Zaza IHUMI</name>
    <dbReference type="NCBI Taxonomy" id="2126979"/>
    <lineage>
        <taxon>Viruses</taxon>
        <taxon>Pithoviruses</taxon>
    </lineage>
</organism>
<keyword evidence="1" id="KW-0808">Transferase</keyword>
<dbReference type="Proteomes" id="UP000270547">
    <property type="component" value="Segment"/>
</dbReference>
<protein>
    <submittedName>
        <fullName evidence="1">CAMK family protein kinase</fullName>
    </submittedName>
</protein>
<dbReference type="GO" id="GO:0016301">
    <property type="term" value="F:kinase activity"/>
    <property type="evidence" value="ECO:0007669"/>
    <property type="project" value="UniProtKB-KW"/>
</dbReference>
<accession>A0A2R8FFZ4</accession>